<name>A0ABT6ZG68_9MICO</name>
<feature type="transmembrane region" description="Helical" evidence="9">
    <location>
        <begin position="104"/>
        <end position="125"/>
    </location>
</feature>
<evidence type="ECO:0000313" key="12">
    <source>
        <dbReference type="Proteomes" id="UP001321481"/>
    </source>
</evidence>
<evidence type="ECO:0000259" key="10">
    <source>
        <dbReference type="PROSITE" id="PS51779"/>
    </source>
</evidence>
<gene>
    <name evidence="11" type="ORF">QNI14_11870</name>
</gene>
<dbReference type="RefSeq" id="WP_283716835.1">
    <property type="nucleotide sequence ID" value="NZ_JASJND010000007.1"/>
</dbReference>
<keyword evidence="4 9" id="KW-0812">Transmembrane</keyword>
<evidence type="ECO:0000256" key="1">
    <source>
        <dbReference type="ARBA" id="ARBA00004370"/>
    </source>
</evidence>
<evidence type="ECO:0000256" key="8">
    <source>
        <dbReference type="SAM" id="MobiDB-lite"/>
    </source>
</evidence>
<dbReference type="EMBL" id="JASJND010000007">
    <property type="protein sequence ID" value="MDJ1115148.1"/>
    <property type="molecule type" value="Genomic_DNA"/>
</dbReference>
<accession>A0ABT6ZG68</accession>
<dbReference type="PANTHER" id="PTHR37820:SF1">
    <property type="entry name" value="CELL DIVISION PROTEIN FTSQ"/>
    <property type="match status" value="1"/>
</dbReference>
<organism evidence="11 12">
    <name type="scientific">Microbacterium dauci</name>
    <dbReference type="NCBI Taxonomy" id="3048008"/>
    <lineage>
        <taxon>Bacteria</taxon>
        <taxon>Bacillati</taxon>
        <taxon>Actinomycetota</taxon>
        <taxon>Actinomycetes</taxon>
        <taxon>Micrococcales</taxon>
        <taxon>Microbacteriaceae</taxon>
        <taxon>Microbacterium</taxon>
    </lineage>
</organism>
<keyword evidence="2" id="KW-1003">Cell membrane</keyword>
<keyword evidence="3" id="KW-0132">Cell division</keyword>
<evidence type="ECO:0000256" key="3">
    <source>
        <dbReference type="ARBA" id="ARBA00022618"/>
    </source>
</evidence>
<dbReference type="PROSITE" id="PS51779">
    <property type="entry name" value="POTRA"/>
    <property type="match status" value="1"/>
</dbReference>
<keyword evidence="6 9" id="KW-0472">Membrane</keyword>
<protein>
    <submittedName>
        <fullName evidence="11">FtsQ-type POTRA domain-containing protein</fullName>
    </submittedName>
</protein>
<sequence>MRRPSPLPSTPSARPVEPEQPFEPEIHLRDTPGTPVESTGPLADVVPFVAREADAAPEAATDEVDDQPARQLGVRDVWAAARARRRALRREIRRFTVRQRRRRLAWLIGLGSVAVVALGAVAAAYSPMFAVATITVVGTDRLAPAAVEEALAGQLGTPLALVDSSEVKAALVAFPLVETYTLEARPPQELVVRIVERTPIGSIESKAGHTLVDAAGVALATTEGAPEGYPSLDIEDGAGSRAFLAAGTVYRSLPEELRSQVTAITATTANDVTLTIDGADVLWGGAEDSAQKAVVLAAAMVASPPDEVELYDVSSPAAVVIR</sequence>
<evidence type="ECO:0000256" key="6">
    <source>
        <dbReference type="ARBA" id="ARBA00023136"/>
    </source>
</evidence>
<evidence type="ECO:0000256" key="5">
    <source>
        <dbReference type="ARBA" id="ARBA00022989"/>
    </source>
</evidence>
<keyword evidence="5 9" id="KW-1133">Transmembrane helix</keyword>
<evidence type="ECO:0000256" key="4">
    <source>
        <dbReference type="ARBA" id="ARBA00022692"/>
    </source>
</evidence>
<evidence type="ECO:0000256" key="9">
    <source>
        <dbReference type="SAM" id="Phobius"/>
    </source>
</evidence>
<dbReference type="Pfam" id="PF08478">
    <property type="entry name" value="POTRA_1"/>
    <property type="match status" value="1"/>
</dbReference>
<dbReference type="InterPro" id="IPR050487">
    <property type="entry name" value="FtsQ_DivIB"/>
</dbReference>
<dbReference type="PANTHER" id="PTHR37820">
    <property type="entry name" value="CELL DIVISION PROTEIN DIVIB"/>
    <property type="match status" value="1"/>
</dbReference>
<evidence type="ECO:0000313" key="11">
    <source>
        <dbReference type="EMBL" id="MDJ1115148.1"/>
    </source>
</evidence>
<feature type="region of interest" description="Disordered" evidence="8">
    <location>
        <begin position="1"/>
        <end position="43"/>
    </location>
</feature>
<keyword evidence="7" id="KW-0131">Cell cycle</keyword>
<proteinExistence type="predicted"/>
<keyword evidence="12" id="KW-1185">Reference proteome</keyword>
<dbReference type="InterPro" id="IPR013685">
    <property type="entry name" value="POTRA_FtsQ_type"/>
</dbReference>
<feature type="domain" description="POTRA" evidence="10">
    <location>
        <begin position="129"/>
        <end position="197"/>
    </location>
</feature>
<dbReference type="Proteomes" id="UP001321481">
    <property type="component" value="Unassembled WGS sequence"/>
</dbReference>
<comment type="subcellular location">
    <subcellularLocation>
        <location evidence="1">Membrane</location>
    </subcellularLocation>
</comment>
<reference evidence="11 12" key="1">
    <citation type="submission" date="2023-05" db="EMBL/GenBank/DDBJ databases">
        <title>Microbacterium dauci sp.nov., Isolated from Carrot Rhizosphere Soil.</title>
        <authorList>
            <person name="Xiao Z."/>
            <person name="Zheng J."/>
        </authorList>
    </citation>
    <scope>NUCLEOTIDE SEQUENCE [LARGE SCALE GENOMIC DNA]</scope>
    <source>
        <strain evidence="11 12">LX3-4</strain>
    </source>
</reference>
<evidence type="ECO:0000256" key="7">
    <source>
        <dbReference type="ARBA" id="ARBA00023306"/>
    </source>
</evidence>
<evidence type="ECO:0000256" key="2">
    <source>
        <dbReference type="ARBA" id="ARBA00022475"/>
    </source>
</evidence>
<dbReference type="InterPro" id="IPR034746">
    <property type="entry name" value="POTRA"/>
</dbReference>
<dbReference type="Gene3D" id="3.10.20.310">
    <property type="entry name" value="membrane protein fhac"/>
    <property type="match status" value="1"/>
</dbReference>
<comment type="caution">
    <text evidence="11">The sequence shown here is derived from an EMBL/GenBank/DDBJ whole genome shotgun (WGS) entry which is preliminary data.</text>
</comment>